<protein>
    <submittedName>
        <fullName evidence="1">Uncharacterized protein</fullName>
    </submittedName>
</protein>
<dbReference type="AlphaFoldDB" id="A0A0F9PAS4"/>
<name>A0A0F9PAS4_9ZZZZ</name>
<dbReference type="EMBL" id="LAZR01006668">
    <property type="protein sequence ID" value="KKM90467.1"/>
    <property type="molecule type" value="Genomic_DNA"/>
</dbReference>
<reference evidence="1" key="1">
    <citation type="journal article" date="2015" name="Nature">
        <title>Complex archaea that bridge the gap between prokaryotes and eukaryotes.</title>
        <authorList>
            <person name="Spang A."/>
            <person name="Saw J.H."/>
            <person name="Jorgensen S.L."/>
            <person name="Zaremba-Niedzwiedzka K."/>
            <person name="Martijn J."/>
            <person name="Lind A.E."/>
            <person name="van Eijk R."/>
            <person name="Schleper C."/>
            <person name="Guy L."/>
            <person name="Ettema T.J."/>
        </authorList>
    </citation>
    <scope>NUCLEOTIDE SEQUENCE</scope>
</reference>
<organism evidence="1">
    <name type="scientific">marine sediment metagenome</name>
    <dbReference type="NCBI Taxonomy" id="412755"/>
    <lineage>
        <taxon>unclassified sequences</taxon>
        <taxon>metagenomes</taxon>
        <taxon>ecological metagenomes</taxon>
    </lineage>
</organism>
<comment type="caution">
    <text evidence="1">The sequence shown here is derived from an EMBL/GenBank/DDBJ whole genome shotgun (WGS) entry which is preliminary data.</text>
</comment>
<sequence>MTFIEEYLKYTYPAEGPESFFRWALHTAIGAVMRDNCWVNTTEGPIYPNLYTVLLSTKSSAVRKNLPMKLAYNLVKHIENTHIVSGRASLPGIVKVLTSMKTTSNGHQIKDASGFLFSRELTGLLHKDPDTIDQLTDWYDFAEELDIVLKGEMEASGGVLTLKNLCISLLGATNDANIPEFYTKRAQSGGLLARSVIVRESKRKHIKSYLEAETLGDFSYFEKTFEEFANLKGPITLDDNARAEHISWYNSITDEKISSTGIEGRIQTHALKVAMHCAIANRREQNIKIEDIQYGIDQCVKLLPNYKILSQTIAVSDNVKVGALFLRELLLAKDYTLSIKQLLQRLWVEGLDKEELDKILATYEEAGLIELGRDTAKQEIVITLTEVALEKYREKTGEKEI</sequence>
<accession>A0A0F9PAS4</accession>
<evidence type="ECO:0000313" key="1">
    <source>
        <dbReference type="EMBL" id="KKM90467.1"/>
    </source>
</evidence>
<proteinExistence type="predicted"/>
<gene>
    <name evidence="1" type="ORF">LCGC14_1238300</name>
</gene>